<proteinExistence type="predicted"/>
<dbReference type="PANTHER" id="PTHR43591">
    <property type="entry name" value="METHYLTRANSFERASE"/>
    <property type="match status" value="1"/>
</dbReference>
<dbReference type="InterPro" id="IPR029063">
    <property type="entry name" value="SAM-dependent_MTases_sf"/>
</dbReference>
<reference evidence="3" key="1">
    <citation type="submission" date="2017-11" db="EMBL/GenBank/DDBJ databases">
        <title>The complete genome sequence of Sphingopyxis pomeranensis sp. nov. strain WS5A3p.</title>
        <authorList>
            <person name="Kaminski M.A."/>
        </authorList>
    </citation>
    <scope>NUCLEOTIDE SEQUENCE [LARGE SCALE GENOMIC DNA]</scope>
    <source>
        <strain evidence="3">WS5A3p</strain>
    </source>
</reference>
<comment type="caution">
    <text evidence="2">The sequence shown here is derived from an EMBL/GenBank/DDBJ whole genome shotgun (WGS) entry which is preliminary data.</text>
</comment>
<dbReference type="Proteomes" id="UP000238954">
    <property type="component" value="Chromosome"/>
</dbReference>
<gene>
    <name evidence="2" type="ORF">CVO77_11725</name>
</gene>
<sequence length="387" mass="42481">MRIEGSEIMKVRDIQHPLLPEVTQEEMSRQRAVVSMRKLINARMRAQNVRRFETEGAPAFAARHGRQPQSPDDIERAFFESSGYRMWSAVNRSVQEMIWVSVGEPIFRDRSRMEAAARALIDSPDKIGALELDPAYDPSPEIAGTDVHLQPGGYARADTPDDIVAGAFYETGGNIYSFGQGAGKADSKAGVVLNLLNAEFPDFKPTRILDLGCSAGAATAAYAAAFPDAEVHGLDVGAGMLRYAHARAEALGVPVTFHQMDASQLKFADASFDLVVSHNMLHEIGPEKRRRAMAEAFRVLRPGALTIFQDVDTRFALSDVHRVEKNWDAHFNGECFWKAYNEADLLADMLGAGFAPADVSEHNMEAVSNLNRWYVISGRKPDAGAAA</sequence>
<dbReference type="Pfam" id="PF13649">
    <property type="entry name" value="Methyltransf_25"/>
    <property type="match status" value="1"/>
</dbReference>
<protein>
    <recommendedName>
        <fullName evidence="1">Methyltransferase domain-containing protein</fullName>
    </recommendedName>
</protein>
<feature type="domain" description="Methyltransferase" evidence="1">
    <location>
        <begin position="208"/>
        <end position="303"/>
    </location>
</feature>
<keyword evidence="3" id="KW-1185">Reference proteome</keyword>
<organism evidence="2 3">
    <name type="scientific">Sphingopyxis lindanitolerans</name>
    <dbReference type="NCBI Taxonomy" id="2054227"/>
    <lineage>
        <taxon>Bacteria</taxon>
        <taxon>Pseudomonadati</taxon>
        <taxon>Pseudomonadota</taxon>
        <taxon>Alphaproteobacteria</taxon>
        <taxon>Sphingomonadales</taxon>
        <taxon>Sphingomonadaceae</taxon>
        <taxon>Sphingopyxis</taxon>
    </lineage>
</organism>
<accession>A0A2S8B9M7</accession>
<evidence type="ECO:0000313" key="3">
    <source>
        <dbReference type="Proteomes" id="UP000238954"/>
    </source>
</evidence>
<dbReference type="InterPro" id="IPR041698">
    <property type="entry name" value="Methyltransf_25"/>
</dbReference>
<dbReference type="Gene3D" id="3.40.50.150">
    <property type="entry name" value="Vaccinia Virus protein VP39"/>
    <property type="match status" value="1"/>
</dbReference>
<dbReference type="EMBL" id="PHFW01000002">
    <property type="protein sequence ID" value="PQM29057.1"/>
    <property type="molecule type" value="Genomic_DNA"/>
</dbReference>
<dbReference type="AlphaFoldDB" id="A0A2S8B9M7"/>
<dbReference type="CDD" id="cd02440">
    <property type="entry name" value="AdoMet_MTases"/>
    <property type="match status" value="1"/>
</dbReference>
<dbReference type="SUPFAM" id="SSF53335">
    <property type="entry name" value="S-adenosyl-L-methionine-dependent methyltransferases"/>
    <property type="match status" value="1"/>
</dbReference>
<evidence type="ECO:0000313" key="2">
    <source>
        <dbReference type="EMBL" id="PQM29057.1"/>
    </source>
</evidence>
<evidence type="ECO:0000259" key="1">
    <source>
        <dbReference type="Pfam" id="PF13649"/>
    </source>
</evidence>
<name>A0A2S8B9M7_9SPHN</name>